<keyword evidence="4" id="KW-1185">Reference proteome</keyword>
<dbReference type="STRING" id="313628.LNTAR_07759"/>
<dbReference type="Pfam" id="PF17783">
    <property type="entry name" value="WHD_CvfB"/>
    <property type="match status" value="1"/>
</dbReference>
<dbReference type="EMBL" id="ABCK01000022">
    <property type="protein sequence ID" value="EDM25921.1"/>
    <property type="molecule type" value="Genomic_DNA"/>
</dbReference>
<feature type="domain" description="S1 motif" evidence="2">
    <location>
        <begin position="3"/>
        <end position="65"/>
    </location>
</feature>
<dbReference type="InterPro" id="IPR040764">
    <property type="entry name" value="CvfB_WH"/>
</dbReference>
<evidence type="ECO:0000256" key="1">
    <source>
        <dbReference type="PIRNR" id="PIRNR012524"/>
    </source>
</evidence>
<dbReference type="eggNOG" id="COG2996">
    <property type="taxonomic scope" value="Bacteria"/>
</dbReference>
<dbReference type="Pfam" id="PF13509">
    <property type="entry name" value="S1_2"/>
    <property type="match status" value="2"/>
</dbReference>
<dbReference type="RefSeq" id="WP_007280305.1">
    <property type="nucleotide sequence ID" value="NZ_ABCK01000022.1"/>
</dbReference>
<dbReference type="OrthoDB" id="9801597at2"/>
<proteinExistence type="inferred from homology"/>
<dbReference type="PANTHER" id="PTHR37296:SF1">
    <property type="entry name" value="CONSERVED VIRULENCE FACTOR B"/>
    <property type="match status" value="1"/>
</dbReference>
<dbReference type="InterPro" id="IPR036388">
    <property type="entry name" value="WH-like_DNA-bd_sf"/>
</dbReference>
<comment type="caution">
    <text evidence="3">The sequence shown here is derived from an EMBL/GenBank/DDBJ whole genome shotgun (WGS) entry which is preliminary data.</text>
</comment>
<feature type="domain" description="S1 motif" evidence="2">
    <location>
        <begin position="145"/>
        <end position="207"/>
    </location>
</feature>
<dbReference type="InterPro" id="IPR039566">
    <property type="entry name" value="CvfB_S1_st"/>
</dbReference>
<dbReference type="PIRSF" id="PIRSF012524">
    <property type="entry name" value="YitL_S1"/>
    <property type="match status" value="1"/>
</dbReference>
<name>A6DR33_9BACT</name>
<sequence>MIRIGDYNTLPVARFVDFGAYLGDIETAGEVLLPKRYFPKEINVGDKLEVFVYTDSEDRIIATTEKPLARVGECAFLEVKDVNDFGAFLDWGLTKDLFVPYAHQPYKFNVGQKAFVYLKYDDVSQRVIATGKVRNQLKNDVSHLEVGDAFRGIVYEEHELGWRMVVDHKYHAMIFNSDFTDYPEKGDELNVFIKGIRNDGKLDVTLFPPHYAVQDDLETFILNYLKEKGGSMDLDSKSSAESVKEVFGVSRKVFKKALGALYKKKMIDFADGTTRLL</sequence>
<dbReference type="SMART" id="SM00316">
    <property type="entry name" value="S1"/>
    <property type="match status" value="3"/>
</dbReference>
<dbReference type="Gene3D" id="2.40.50.140">
    <property type="entry name" value="Nucleic acid-binding proteins"/>
    <property type="match status" value="1"/>
</dbReference>
<feature type="domain" description="S1 motif" evidence="2">
    <location>
        <begin position="70"/>
        <end position="132"/>
    </location>
</feature>
<reference evidence="3 4" key="1">
    <citation type="journal article" date="2010" name="J. Bacteriol.">
        <title>Genome sequence of Lentisphaera araneosa HTCC2155T, the type species of the order Lentisphaerales in the phylum Lentisphaerae.</title>
        <authorList>
            <person name="Thrash J.C."/>
            <person name="Cho J.C."/>
            <person name="Vergin K.L."/>
            <person name="Morris R.M."/>
            <person name="Giovannoni S.J."/>
        </authorList>
    </citation>
    <scope>NUCLEOTIDE SEQUENCE [LARGE SCALE GENOMIC DNA]</scope>
    <source>
        <strain evidence="3 4">HTCC2155</strain>
    </source>
</reference>
<dbReference type="InterPro" id="IPR014464">
    <property type="entry name" value="CvfB_fam"/>
</dbReference>
<dbReference type="SUPFAM" id="SSF50249">
    <property type="entry name" value="Nucleic acid-binding proteins"/>
    <property type="match status" value="1"/>
</dbReference>
<dbReference type="GO" id="GO:0003676">
    <property type="term" value="F:nucleic acid binding"/>
    <property type="evidence" value="ECO:0007669"/>
    <property type="project" value="InterPro"/>
</dbReference>
<dbReference type="Proteomes" id="UP000004947">
    <property type="component" value="Unassembled WGS sequence"/>
</dbReference>
<evidence type="ECO:0000313" key="4">
    <source>
        <dbReference type="Proteomes" id="UP000004947"/>
    </source>
</evidence>
<comment type="similarity">
    <text evidence="1">Belongs to the CvfB family.</text>
</comment>
<evidence type="ECO:0000259" key="2">
    <source>
        <dbReference type="SMART" id="SM00316"/>
    </source>
</evidence>
<dbReference type="InterPro" id="IPR012340">
    <property type="entry name" value="NA-bd_OB-fold"/>
</dbReference>
<organism evidence="3 4">
    <name type="scientific">Lentisphaera araneosa HTCC2155</name>
    <dbReference type="NCBI Taxonomy" id="313628"/>
    <lineage>
        <taxon>Bacteria</taxon>
        <taxon>Pseudomonadati</taxon>
        <taxon>Lentisphaerota</taxon>
        <taxon>Lentisphaeria</taxon>
        <taxon>Lentisphaerales</taxon>
        <taxon>Lentisphaeraceae</taxon>
        <taxon>Lentisphaera</taxon>
    </lineage>
</organism>
<gene>
    <name evidence="3" type="ORF">LNTAR_07759</name>
</gene>
<dbReference type="InterPro" id="IPR003029">
    <property type="entry name" value="S1_domain"/>
</dbReference>
<evidence type="ECO:0000313" key="3">
    <source>
        <dbReference type="EMBL" id="EDM25921.1"/>
    </source>
</evidence>
<protein>
    <recommendedName>
        <fullName evidence="2">S1 motif domain-containing protein</fullName>
    </recommendedName>
</protein>
<dbReference type="Gene3D" id="1.10.10.10">
    <property type="entry name" value="Winged helix-like DNA-binding domain superfamily/Winged helix DNA-binding domain"/>
    <property type="match status" value="1"/>
</dbReference>
<dbReference type="AlphaFoldDB" id="A6DR33"/>
<dbReference type="PANTHER" id="PTHR37296">
    <property type="entry name" value="CONSERVED VIRULENCE FACTOR B"/>
    <property type="match status" value="1"/>
</dbReference>
<accession>A6DR33</accession>